<protein>
    <submittedName>
        <fullName evidence="1">Uncharacterized protein</fullName>
    </submittedName>
</protein>
<name>A0ABX0YYI3_STRTL</name>
<dbReference type="EMBL" id="JAATEL010000045">
    <property type="protein sequence ID" value="NJP17473.1"/>
    <property type="molecule type" value="Genomic_DNA"/>
</dbReference>
<gene>
    <name evidence="1" type="ORF">HCJ95_25185</name>
</gene>
<dbReference type="Proteomes" id="UP000635996">
    <property type="component" value="Unassembled WGS sequence"/>
</dbReference>
<reference evidence="1 2" key="1">
    <citation type="submission" date="2020-03" db="EMBL/GenBank/DDBJ databases">
        <title>WGS of actinomycetes isolated from Thailand.</title>
        <authorList>
            <person name="Thawai C."/>
        </authorList>
    </citation>
    <scope>NUCLEOTIDE SEQUENCE [LARGE SCALE GENOMIC DNA]</scope>
    <source>
        <strain evidence="1 2">NBRC 13905</strain>
    </source>
</reference>
<accession>A0ABX0YYI3</accession>
<keyword evidence="2" id="KW-1185">Reference proteome</keyword>
<comment type="caution">
    <text evidence="1">The sequence shown here is derived from an EMBL/GenBank/DDBJ whole genome shotgun (WGS) entry which is preliminary data.</text>
</comment>
<sequence>MTWATRRGATPVWTDQARAAGLTVEHVDERPAEPALWERLHPLWLAHADDLRSQRREDRARNMLREAHQVLPALPGSARVDASHRC</sequence>
<organism evidence="1 2">
    <name type="scientific">Streptomyces thermoviolaceus subsp. thermoviolaceus</name>
    <dbReference type="NCBI Taxonomy" id="66860"/>
    <lineage>
        <taxon>Bacteria</taxon>
        <taxon>Bacillati</taxon>
        <taxon>Actinomycetota</taxon>
        <taxon>Actinomycetes</taxon>
        <taxon>Kitasatosporales</taxon>
        <taxon>Streptomycetaceae</taxon>
        <taxon>Streptomyces</taxon>
    </lineage>
</organism>
<evidence type="ECO:0000313" key="1">
    <source>
        <dbReference type="EMBL" id="NJP17473.1"/>
    </source>
</evidence>
<proteinExistence type="predicted"/>
<dbReference type="RefSeq" id="WP_168132460.1">
    <property type="nucleotide sequence ID" value="NZ_BMVZ01000033.1"/>
</dbReference>
<evidence type="ECO:0000313" key="2">
    <source>
        <dbReference type="Proteomes" id="UP000635996"/>
    </source>
</evidence>